<evidence type="ECO:0000256" key="9">
    <source>
        <dbReference type="ARBA" id="ARBA00023098"/>
    </source>
</evidence>
<dbReference type="SUPFAM" id="SSF51445">
    <property type="entry name" value="(Trans)glycosidases"/>
    <property type="match status" value="1"/>
</dbReference>
<evidence type="ECO:0000256" key="4">
    <source>
        <dbReference type="ARBA" id="ARBA00005382"/>
    </source>
</evidence>
<dbReference type="Pfam" id="PF04435">
    <property type="entry name" value="SPK"/>
    <property type="match status" value="1"/>
</dbReference>
<dbReference type="Pfam" id="PF02055">
    <property type="entry name" value="Glyco_hydro_30"/>
    <property type="match status" value="1"/>
</dbReference>
<dbReference type="InterPro" id="IPR001139">
    <property type="entry name" value="Glyco_hydro_30"/>
</dbReference>
<dbReference type="GO" id="GO:0006680">
    <property type="term" value="P:glucosylceramide catabolic process"/>
    <property type="evidence" value="ECO:0007669"/>
    <property type="project" value="UniProtKB-ARBA"/>
</dbReference>
<organism evidence="15 16">
    <name type="scientific">Caenorhabditis remanei</name>
    <name type="common">Caenorhabditis vulgaris</name>
    <dbReference type="NCBI Taxonomy" id="31234"/>
    <lineage>
        <taxon>Eukaryota</taxon>
        <taxon>Metazoa</taxon>
        <taxon>Ecdysozoa</taxon>
        <taxon>Nematoda</taxon>
        <taxon>Chromadorea</taxon>
        <taxon>Rhabditida</taxon>
        <taxon>Rhabditina</taxon>
        <taxon>Rhabditomorpha</taxon>
        <taxon>Rhabditoidea</taxon>
        <taxon>Rhabditidae</taxon>
        <taxon>Peloderinae</taxon>
        <taxon>Caenorhabditis</taxon>
    </lineage>
</organism>
<evidence type="ECO:0000313" key="16">
    <source>
        <dbReference type="Proteomes" id="UP000483820"/>
    </source>
</evidence>
<dbReference type="GO" id="GO:0006914">
    <property type="term" value="P:autophagy"/>
    <property type="evidence" value="ECO:0007669"/>
    <property type="project" value="UniProtKB-ARBA"/>
</dbReference>
<dbReference type="GO" id="GO:0005764">
    <property type="term" value="C:lysosome"/>
    <property type="evidence" value="ECO:0007669"/>
    <property type="project" value="UniProtKB-ARBA"/>
</dbReference>
<dbReference type="PRINTS" id="PR00843">
    <property type="entry name" value="GLHYDRLASE30"/>
</dbReference>
<dbReference type="InterPro" id="IPR006570">
    <property type="entry name" value="SPK_dom"/>
</dbReference>
<evidence type="ECO:0000256" key="10">
    <source>
        <dbReference type="ARBA" id="ARBA00050474"/>
    </source>
</evidence>
<comment type="similarity">
    <text evidence="4 12">Belongs to the glycosyl hydrolase 30 family.</text>
</comment>
<evidence type="ECO:0000256" key="11">
    <source>
        <dbReference type="ARBA" id="ARBA00051345"/>
    </source>
</evidence>
<dbReference type="EMBL" id="WUAV01000002">
    <property type="protein sequence ID" value="KAF1764090.1"/>
    <property type="molecule type" value="Genomic_DNA"/>
</dbReference>
<dbReference type="SMART" id="SM00583">
    <property type="entry name" value="SPK"/>
    <property type="match status" value="1"/>
</dbReference>
<comment type="catalytic activity">
    <reaction evidence="1">
        <text>a beta-D-glucosyl-(1&lt;-&gt;1')-N-acylsphing-4-enine + H2O = an N-acylsphing-4-enine + D-glucose</text>
        <dbReference type="Rhea" id="RHEA:13269"/>
        <dbReference type="ChEBI" id="CHEBI:4167"/>
        <dbReference type="ChEBI" id="CHEBI:15377"/>
        <dbReference type="ChEBI" id="CHEBI:22801"/>
        <dbReference type="ChEBI" id="CHEBI:52639"/>
        <dbReference type="EC" id="3.2.1.45"/>
    </reaction>
    <physiologicalReaction direction="left-to-right" evidence="1">
        <dbReference type="Rhea" id="RHEA:13270"/>
    </physiologicalReaction>
</comment>
<comment type="pathway">
    <text evidence="2">Lipid metabolism; sphingolipid metabolism.</text>
</comment>
<dbReference type="GO" id="GO:0005102">
    <property type="term" value="F:signaling receptor binding"/>
    <property type="evidence" value="ECO:0007669"/>
    <property type="project" value="UniProtKB-ARBA"/>
</dbReference>
<dbReference type="GO" id="GO:0006066">
    <property type="term" value="P:alcohol metabolic process"/>
    <property type="evidence" value="ECO:0007669"/>
    <property type="project" value="UniProtKB-ARBA"/>
</dbReference>
<comment type="pathway">
    <text evidence="3">Sphingolipid metabolism.</text>
</comment>
<keyword evidence="13" id="KW-0812">Transmembrane</keyword>
<evidence type="ECO:0000256" key="2">
    <source>
        <dbReference type="ARBA" id="ARBA00004760"/>
    </source>
</evidence>
<dbReference type="AlphaFoldDB" id="A0A6A5H8B6"/>
<dbReference type="GO" id="GO:0004348">
    <property type="term" value="F:glucosylceramidase activity"/>
    <property type="evidence" value="ECO:0007669"/>
    <property type="project" value="UniProtKB-EC"/>
</dbReference>
<sequence length="1031" mass="117515">MPMTVHRNHSKMVQYVFAVWITVMKLIPALDITMGQAAVYTSSHAGARMHRDVIYATDAEPFGTLHLTIDSSKKYQTIQGFGSTFSGASGANLRSLPDKLADTVIRQYFSESGLNLQFGRVPIASTDFSGRVYSYNDVSDDYMMQNFNLTKEDFQWKIPYIQAAKKYNQNLKLFGAPWSAPGWMKTTKAMSGPGALSGKAGDNYHKAYATYFVRFLEEYAKSGISFWALSTQNQPTLGSDKKNKIQSTLFTAETQRDFIKSDLGPALMKSNVGKDVKLLILDDNRGNLPKWADTVLNDRDAAPFVSGIGVHSYQDSETDKHLDETHKNHPNFFILGTEASEGGGAKDVSVDYGSWDRAEDTVSDILDDLNNWVVGWTERNLILDAQGGPSWVSDFADAPIIAFPALAQFYKQPMFYAIAHFSHFIKPGAVRIDHSLNVIELEVESSAFLNPDGSKVIVMVNKGSLVATEHTVVVQDTADNRNHYQFKLPHRNNFLMDTPLKPFALLGKPTNHIDDVEIDEESEEVDSEAPESSQKRVRRQFSASERLHVFQYILSECKSRVPGREGRIAKFKVQTNSSKVWEKFKQLYGYERDVAVYRLHYNFNSPRLHTVIGLSPDERVDLYYAMDIPVTCEKERTMIIEKYGCTLNSDNIVTGSTKCEHWDLVHSDSEDDKDGDEGRETTRYVEYQDGVMWQFLLDRAMSTTDIISYGLPVWKEFREIYNSPIIRKKSYVCYADRCRRILLPNLHIMPFDIETKAALYQSLDYPVPPEFKEILITETGVEILSNNFIAEYPARPAHLVLQSRPFDDSPIGITSTTKFSTLRAPEEHRSRLWIVDQKGWSDKENQSIWEYILKKATETKNGVMRPIEVPKYGSARFWWKFTEAVKTNRSCHALAQHFKLLRTQILSSGLDLESNINLYYIITQPVDRIALERFKSISILVLDAQRLIRYAVGKTFLIGPLAGESFENFNTDNYSFHYDPTVLKNILGLEGDEKPDYSKVPQQLQTYMLEFERKQHFAYLNLSNSLKFSNL</sequence>
<accession>A0A6A5H8B6</accession>
<comment type="catalytic activity">
    <reaction evidence="11">
        <text>an N-acyl-1-beta-D-glucosyl-15-methylhexadecasphing-4-enine + H2O = an N-acyl-15-methylhexadecasphing-4-enine + D-glucose</text>
        <dbReference type="Rhea" id="RHEA:34755"/>
        <dbReference type="ChEBI" id="CHEBI:4167"/>
        <dbReference type="ChEBI" id="CHEBI:15377"/>
        <dbReference type="ChEBI" id="CHEBI:70815"/>
        <dbReference type="ChEBI" id="CHEBI:70846"/>
    </reaction>
    <physiologicalReaction direction="left-to-right" evidence="11">
        <dbReference type="Rhea" id="RHEA:34756"/>
    </physiologicalReaction>
</comment>
<keyword evidence="8 12" id="KW-0746">Sphingolipid metabolism</keyword>
<evidence type="ECO:0000256" key="8">
    <source>
        <dbReference type="ARBA" id="ARBA00022919"/>
    </source>
</evidence>
<feature type="transmembrane region" description="Helical" evidence="13">
    <location>
        <begin position="12"/>
        <end position="30"/>
    </location>
</feature>
<keyword evidence="13" id="KW-1133">Transmembrane helix</keyword>
<evidence type="ECO:0000313" key="15">
    <source>
        <dbReference type="EMBL" id="KAF1764090.1"/>
    </source>
</evidence>
<evidence type="ECO:0000256" key="12">
    <source>
        <dbReference type="RuleBase" id="RU361188"/>
    </source>
</evidence>
<keyword evidence="12" id="KW-0326">Glycosidase</keyword>
<dbReference type="Gene3D" id="3.20.20.80">
    <property type="entry name" value="Glycosidases"/>
    <property type="match status" value="1"/>
</dbReference>
<dbReference type="GO" id="GO:0007040">
    <property type="term" value="P:lysosome organization"/>
    <property type="evidence" value="ECO:0007669"/>
    <property type="project" value="UniProtKB-ARBA"/>
</dbReference>
<dbReference type="GO" id="GO:0005774">
    <property type="term" value="C:vacuolar membrane"/>
    <property type="evidence" value="ECO:0007669"/>
    <property type="project" value="UniProtKB-ARBA"/>
</dbReference>
<dbReference type="GO" id="GO:0016241">
    <property type="term" value="P:regulation of macroautophagy"/>
    <property type="evidence" value="ECO:0007669"/>
    <property type="project" value="UniProtKB-ARBA"/>
</dbReference>
<proteinExistence type="inferred from homology"/>
<evidence type="ECO:0000256" key="7">
    <source>
        <dbReference type="ARBA" id="ARBA00022801"/>
    </source>
</evidence>
<feature type="domain" description="SPK" evidence="14">
    <location>
        <begin position="844"/>
        <end position="959"/>
    </location>
</feature>
<dbReference type="RefSeq" id="XP_053588611.1">
    <property type="nucleotide sequence ID" value="XM_053724417.1"/>
</dbReference>
<dbReference type="GO" id="GO:0042391">
    <property type="term" value="P:regulation of membrane potential"/>
    <property type="evidence" value="ECO:0007669"/>
    <property type="project" value="UniProtKB-ARBA"/>
</dbReference>
<dbReference type="GO" id="GO:0032006">
    <property type="term" value="P:regulation of TOR signaling"/>
    <property type="evidence" value="ECO:0007669"/>
    <property type="project" value="UniProtKB-ARBA"/>
</dbReference>
<evidence type="ECO:0000256" key="1">
    <source>
        <dbReference type="ARBA" id="ARBA00001013"/>
    </source>
</evidence>
<dbReference type="GO" id="GO:0030163">
    <property type="term" value="P:protein catabolic process"/>
    <property type="evidence" value="ECO:0007669"/>
    <property type="project" value="UniProtKB-ARBA"/>
</dbReference>
<dbReference type="Pfam" id="PF17189">
    <property type="entry name" value="Glyco_hydro_30C"/>
    <property type="match status" value="1"/>
</dbReference>
<dbReference type="InterPro" id="IPR033453">
    <property type="entry name" value="Glyco_hydro_30_TIM-barrel"/>
</dbReference>
<dbReference type="GO" id="GO:0051246">
    <property type="term" value="P:regulation of protein metabolic process"/>
    <property type="evidence" value="ECO:0007669"/>
    <property type="project" value="UniProtKB-ARBA"/>
</dbReference>
<dbReference type="CTD" id="9801225"/>
<keyword evidence="13" id="KW-0472">Membrane</keyword>
<comment type="caution">
    <text evidence="15">The sequence shown here is derived from an EMBL/GenBank/DDBJ whole genome shotgun (WGS) entry which is preliminary data.</text>
</comment>
<evidence type="ECO:0000256" key="6">
    <source>
        <dbReference type="ARBA" id="ARBA00022729"/>
    </source>
</evidence>
<dbReference type="EC" id="3.2.1.45" evidence="5 12"/>
<protein>
    <recommendedName>
        <fullName evidence="5 12">Glucosylceramidase</fullName>
        <ecNumber evidence="5 12">3.2.1.45</ecNumber>
    </recommendedName>
</protein>
<keyword evidence="7 12" id="KW-0378">Hydrolase</keyword>
<evidence type="ECO:0000256" key="3">
    <source>
        <dbReference type="ARBA" id="ARBA00004991"/>
    </source>
</evidence>
<gene>
    <name evidence="15" type="ORF">GCK72_004036</name>
</gene>
<dbReference type="InterPro" id="IPR033452">
    <property type="entry name" value="GH30_C"/>
</dbReference>
<evidence type="ECO:0000256" key="5">
    <source>
        <dbReference type="ARBA" id="ARBA00012658"/>
    </source>
</evidence>
<reference evidence="15 16" key="1">
    <citation type="submission" date="2019-12" db="EMBL/GenBank/DDBJ databases">
        <title>Chromosome-level assembly of the Caenorhabditis remanei genome.</title>
        <authorList>
            <person name="Teterina A.A."/>
            <person name="Willis J.H."/>
            <person name="Phillips P.C."/>
        </authorList>
    </citation>
    <scope>NUCLEOTIDE SEQUENCE [LARGE SCALE GENOMIC DNA]</scope>
    <source>
        <strain evidence="15 16">PX506</strain>
        <tissue evidence="15">Whole organism</tissue>
    </source>
</reference>
<keyword evidence="9 12" id="KW-0443">Lipid metabolism</keyword>
<dbReference type="PANTHER" id="PTHR11069:SF37">
    <property type="entry name" value="GLUCOSYLCERAMIDASE 1-RELATED"/>
    <property type="match status" value="1"/>
</dbReference>
<dbReference type="PANTHER" id="PTHR11069">
    <property type="entry name" value="GLUCOSYLCERAMIDASE"/>
    <property type="match status" value="1"/>
</dbReference>
<dbReference type="GO" id="GO:0016758">
    <property type="term" value="F:hexosyltransferase activity"/>
    <property type="evidence" value="ECO:0007669"/>
    <property type="project" value="UniProtKB-ARBA"/>
</dbReference>
<keyword evidence="6" id="KW-0732">Signal</keyword>
<evidence type="ECO:0000256" key="13">
    <source>
        <dbReference type="SAM" id="Phobius"/>
    </source>
</evidence>
<comment type="catalytic activity">
    <reaction evidence="10">
        <text>a beta-D-glucosylceramide + H2O = an N-acyl-sphingoid base + D-glucose</text>
        <dbReference type="Rhea" id="RHEA:81447"/>
        <dbReference type="ChEBI" id="CHEBI:4167"/>
        <dbReference type="ChEBI" id="CHEBI:15377"/>
        <dbReference type="ChEBI" id="CHEBI:83264"/>
        <dbReference type="ChEBI" id="CHEBI:83273"/>
    </reaction>
    <physiologicalReaction direction="left-to-right" evidence="10">
        <dbReference type="Rhea" id="RHEA:81448"/>
    </physiologicalReaction>
</comment>
<dbReference type="FunFam" id="3.20.20.80:FF:000030">
    <property type="entry name" value="Lysosomal acid glucosylceramidase"/>
    <property type="match status" value="1"/>
</dbReference>
<dbReference type="GO" id="GO:0010605">
    <property type="term" value="P:negative regulation of macromolecule metabolic process"/>
    <property type="evidence" value="ECO:0007669"/>
    <property type="project" value="UniProtKB-ARBA"/>
</dbReference>
<dbReference type="GeneID" id="9801225"/>
<dbReference type="GO" id="GO:0008202">
    <property type="term" value="P:steroid metabolic process"/>
    <property type="evidence" value="ECO:0007669"/>
    <property type="project" value="UniProtKB-ARBA"/>
</dbReference>
<name>A0A6A5H8B6_CAERE</name>
<dbReference type="InterPro" id="IPR017853">
    <property type="entry name" value="GH"/>
</dbReference>
<evidence type="ECO:0000259" key="14">
    <source>
        <dbReference type="SMART" id="SM00583"/>
    </source>
</evidence>
<dbReference type="Proteomes" id="UP000483820">
    <property type="component" value="Chromosome II"/>
</dbReference>
<dbReference type="KEGG" id="crq:GCK72_004036"/>